<evidence type="ECO:0000256" key="5">
    <source>
        <dbReference type="PROSITE-ProRule" id="PRU00560"/>
    </source>
</evidence>
<accession>A0A8J7WRQ4</accession>
<evidence type="ECO:0000256" key="4">
    <source>
        <dbReference type="ARBA" id="ARBA00022840"/>
    </source>
</evidence>
<dbReference type="InterPro" id="IPR014016">
    <property type="entry name" value="UvrD-like_ATP-bd"/>
</dbReference>
<comment type="caution">
    <text evidence="7">The sequence shown here is derived from an EMBL/GenBank/DDBJ whole genome shotgun (WGS) entry which is preliminary data.</text>
</comment>
<reference evidence="7" key="1">
    <citation type="submission" date="2021-04" db="EMBL/GenBank/DDBJ databases">
        <title>Genome based classification of Actinospica acidithermotolerans sp. nov., an actinobacterium isolated from an Indonesian hot spring.</title>
        <authorList>
            <person name="Kusuma A.B."/>
            <person name="Putra K.E."/>
            <person name="Nafisah S."/>
            <person name="Loh J."/>
            <person name="Nouioui I."/>
            <person name="Goodfellow M."/>
        </authorList>
    </citation>
    <scope>NUCLEOTIDE SEQUENCE</scope>
    <source>
        <strain evidence="7">DSM 45618</strain>
    </source>
</reference>
<keyword evidence="8" id="KW-1185">Reference proteome</keyword>
<evidence type="ECO:0000313" key="8">
    <source>
        <dbReference type="Proteomes" id="UP000677913"/>
    </source>
</evidence>
<evidence type="ECO:0000259" key="6">
    <source>
        <dbReference type="PROSITE" id="PS51198"/>
    </source>
</evidence>
<dbReference type="GO" id="GO:0043138">
    <property type="term" value="F:3'-5' DNA helicase activity"/>
    <property type="evidence" value="ECO:0007669"/>
    <property type="project" value="TreeGrafter"/>
</dbReference>
<dbReference type="InterPro" id="IPR027785">
    <property type="entry name" value="UvrD-like_helicase_C"/>
</dbReference>
<dbReference type="PROSITE" id="PS51198">
    <property type="entry name" value="UVRD_HELICASE_ATP_BIND"/>
    <property type="match status" value="1"/>
</dbReference>
<dbReference type="SUPFAM" id="SSF52540">
    <property type="entry name" value="P-loop containing nucleoside triphosphate hydrolases"/>
    <property type="match status" value="1"/>
</dbReference>
<dbReference type="PANTHER" id="PTHR11070">
    <property type="entry name" value="UVRD / RECB / PCRA DNA HELICASE FAMILY MEMBER"/>
    <property type="match status" value="1"/>
</dbReference>
<dbReference type="GO" id="GO:0016787">
    <property type="term" value="F:hydrolase activity"/>
    <property type="evidence" value="ECO:0007669"/>
    <property type="project" value="UniProtKB-UniRule"/>
</dbReference>
<dbReference type="GO" id="GO:0000725">
    <property type="term" value="P:recombinational repair"/>
    <property type="evidence" value="ECO:0007669"/>
    <property type="project" value="TreeGrafter"/>
</dbReference>
<keyword evidence="4 5" id="KW-0067">ATP-binding</keyword>
<dbReference type="PANTHER" id="PTHR11070:SF45">
    <property type="entry name" value="DNA 3'-5' HELICASE"/>
    <property type="match status" value="1"/>
</dbReference>
<dbReference type="Pfam" id="PF00580">
    <property type="entry name" value="UvrD-helicase"/>
    <property type="match status" value="1"/>
</dbReference>
<proteinExistence type="predicted"/>
<feature type="binding site" evidence="5">
    <location>
        <begin position="206"/>
        <end position="213"/>
    </location>
    <ligand>
        <name>ATP</name>
        <dbReference type="ChEBI" id="CHEBI:30616"/>
    </ligand>
</feature>
<dbReference type="GO" id="GO:0003677">
    <property type="term" value="F:DNA binding"/>
    <property type="evidence" value="ECO:0007669"/>
    <property type="project" value="InterPro"/>
</dbReference>
<keyword evidence="3 5" id="KW-0347">Helicase</keyword>
<keyword evidence="2 5" id="KW-0378">Hydrolase</keyword>
<feature type="domain" description="UvrD-like helicase ATP-binding" evidence="6">
    <location>
        <begin position="185"/>
        <end position="634"/>
    </location>
</feature>
<evidence type="ECO:0000313" key="7">
    <source>
        <dbReference type="EMBL" id="MBS2965247.1"/>
    </source>
</evidence>
<name>A0A8J7WRQ4_9ACTN</name>
<dbReference type="InterPro" id="IPR000212">
    <property type="entry name" value="DNA_helicase_UvrD/REP"/>
</dbReference>
<evidence type="ECO:0000256" key="3">
    <source>
        <dbReference type="ARBA" id="ARBA00022806"/>
    </source>
</evidence>
<dbReference type="AlphaFoldDB" id="A0A8J7WRQ4"/>
<dbReference type="Proteomes" id="UP000677913">
    <property type="component" value="Unassembled WGS sequence"/>
</dbReference>
<evidence type="ECO:0000256" key="1">
    <source>
        <dbReference type="ARBA" id="ARBA00022741"/>
    </source>
</evidence>
<protein>
    <submittedName>
        <fullName evidence="7">AAA family ATPase</fullName>
    </submittedName>
</protein>
<dbReference type="EMBL" id="JAGSXH010000075">
    <property type="protein sequence ID" value="MBS2965247.1"/>
    <property type="molecule type" value="Genomic_DNA"/>
</dbReference>
<keyword evidence="1 5" id="KW-0547">Nucleotide-binding</keyword>
<dbReference type="InterPro" id="IPR027417">
    <property type="entry name" value="P-loop_NTPase"/>
</dbReference>
<evidence type="ECO:0000256" key="2">
    <source>
        <dbReference type="ARBA" id="ARBA00022801"/>
    </source>
</evidence>
<sequence length="783" mass="85700">MSSGSAEIAREQEYVTMLYRRLDALRERASGRFAQVLLENGGTPQSRTERDIRAGEHADRLAQLDAAENGLCFGRLDFAVGETRYVGRMGLRDEQDDYEPLLIDWRAAAARPFYLATAAAPLGVSRRRHIKTRRRAVTGLDDDVLDLDELERDTPDGHSELVGEGALLSAVTADRTGRMRDVVETIQAEQDEAIRAGLAGVLVVQGGPGTGKTAVALHRAAYLLYAHRERLARRGVLIIGPNPTFLQYISHVLPALGETSAVLRTLGELFPGVVADRAEAPETVAVKGRPQMAQVLAAAVRARQRVPEQELEVEIDHVVYRLGRETCAEARELARGTLEPHNLARPVFVERVLDALTDQVVRRLNQDPFAEVTRELAEQIARELRELSEPDDPPLEEELLGRRDATEIRAGLADEPAVQAALEWLWPRLTPQRLLTELFADAEQLDRAAPQFTATERAALRREPGGGWSVADVPLLDEAAELLGTRDDTQRLEELRQARRLAYAQGVIDILKGSNPIEREDPREFEHMLTAADLIDAQTLADAQDERGHLSVAERAAADRTWTFGHVIVDEAQELSAMAWRVLMRRCPSRSMTLVGDVAQTGDPAGTDSWAKVLAPYVGDRWRLAELTVNYRTPAEVMAVAAKVLARIDPALEPPRSVRSSGIEPSRDSVPAERLAARLGEVAAGEAQLVGDGRLAVIVPARNAEPLAAAVLAAVPDASYGPEADLEKRAVVLTVRQAKGLEFDTVVVVDPAGIAADPLRGDSDLYVALTRVTRRLAILEVEG</sequence>
<organism evidence="7 8">
    <name type="scientific">Actinocrinis puniceicyclus</name>
    <dbReference type="NCBI Taxonomy" id="977794"/>
    <lineage>
        <taxon>Bacteria</taxon>
        <taxon>Bacillati</taxon>
        <taxon>Actinomycetota</taxon>
        <taxon>Actinomycetes</taxon>
        <taxon>Catenulisporales</taxon>
        <taxon>Actinospicaceae</taxon>
        <taxon>Actinocrinis</taxon>
    </lineage>
</organism>
<dbReference type="GO" id="GO:0005524">
    <property type="term" value="F:ATP binding"/>
    <property type="evidence" value="ECO:0007669"/>
    <property type="project" value="UniProtKB-UniRule"/>
</dbReference>
<dbReference type="Pfam" id="PF13538">
    <property type="entry name" value="UvrD_C_2"/>
    <property type="match status" value="1"/>
</dbReference>
<dbReference type="GO" id="GO:0005829">
    <property type="term" value="C:cytosol"/>
    <property type="evidence" value="ECO:0007669"/>
    <property type="project" value="TreeGrafter"/>
</dbReference>
<dbReference type="Gene3D" id="3.40.50.300">
    <property type="entry name" value="P-loop containing nucleotide triphosphate hydrolases"/>
    <property type="match status" value="3"/>
</dbReference>
<gene>
    <name evidence="7" type="ORF">KGA66_19515</name>
</gene>